<dbReference type="AlphaFoldDB" id="A0A0E2HDE8"/>
<reference evidence="1 2" key="1">
    <citation type="submission" date="2013-01" db="EMBL/GenBank/DDBJ databases">
        <title>The Genome Sequence of Clostridium clostridioforme 90A8.</title>
        <authorList>
            <consortium name="The Broad Institute Genome Sequencing Platform"/>
            <person name="Earl A."/>
            <person name="Ward D."/>
            <person name="Feldgarden M."/>
            <person name="Gevers D."/>
            <person name="Courvalin P."/>
            <person name="Lambert T."/>
            <person name="Walker B."/>
            <person name="Young S.K."/>
            <person name="Zeng Q."/>
            <person name="Gargeya S."/>
            <person name="Fitzgerald M."/>
            <person name="Haas B."/>
            <person name="Abouelleil A."/>
            <person name="Alvarado L."/>
            <person name="Arachchi H.M."/>
            <person name="Berlin A.M."/>
            <person name="Chapman S.B."/>
            <person name="Dewar J."/>
            <person name="Goldberg J."/>
            <person name="Griggs A."/>
            <person name="Gujja S."/>
            <person name="Hansen M."/>
            <person name="Howarth C."/>
            <person name="Imamovic A."/>
            <person name="Larimer J."/>
            <person name="McCowan C."/>
            <person name="Murphy C."/>
            <person name="Neiman D."/>
            <person name="Pearson M."/>
            <person name="Priest M."/>
            <person name="Roberts A."/>
            <person name="Saif S."/>
            <person name="Shea T."/>
            <person name="Sisk P."/>
            <person name="Sykes S."/>
            <person name="Wortman J."/>
            <person name="Nusbaum C."/>
            <person name="Birren B."/>
        </authorList>
    </citation>
    <scope>NUCLEOTIDE SEQUENCE [LARGE SCALE GENOMIC DNA]</scope>
    <source>
        <strain evidence="1 2">90A8</strain>
    </source>
</reference>
<protein>
    <submittedName>
        <fullName evidence="1">Uncharacterized protein</fullName>
    </submittedName>
</protein>
<evidence type="ECO:0000313" key="2">
    <source>
        <dbReference type="Proteomes" id="UP000013085"/>
    </source>
</evidence>
<dbReference type="EMBL" id="AGYR01000013">
    <property type="protein sequence ID" value="ENZ17712.1"/>
    <property type="molecule type" value="Genomic_DNA"/>
</dbReference>
<organism evidence="1 2">
    <name type="scientific">[Clostridium] clostridioforme 90A8</name>
    <dbReference type="NCBI Taxonomy" id="999408"/>
    <lineage>
        <taxon>Bacteria</taxon>
        <taxon>Bacillati</taxon>
        <taxon>Bacillota</taxon>
        <taxon>Clostridia</taxon>
        <taxon>Lachnospirales</taxon>
        <taxon>Lachnospiraceae</taxon>
        <taxon>Enterocloster</taxon>
    </lineage>
</organism>
<accession>A0A0E2HDE8</accession>
<name>A0A0E2HDE8_9FIRM</name>
<gene>
    <name evidence="1" type="ORF">HMPREF1090_01662</name>
</gene>
<sequence length="188" mass="21174">MYLFRQVYKSQSAGYRQMLEFRFLNLRCYFIVLLYSNRMGGLLGRTLRLRCPNIGLPTWWRRDSGRGKRLDSGPGHKNPYGPSAVVCPFSRARQEGYNLPLPEKPESTPDASATPPIHYRRASSPIQAVPHKNPLTHPHPSIVSKSRNFTNHYDHPFSANNSILPLLFSHVAAGGHSPAPPHGRTPQP</sequence>
<proteinExistence type="predicted"/>
<dbReference type="HOGENOM" id="CLU_1438793_0_0_9"/>
<dbReference type="Proteomes" id="UP000013085">
    <property type="component" value="Unassembled WGS sequence"/>
</dbReference>
<evidence type="ECO:0000313" key="1">
    <source>
        <dbReference type="EMBL" id="ENZ17712.1"/>
    </source>
</evidence>
<comment type="caution">
    <text evidence="1">The sequence shown here is derived from an EMBL/GenBank/DDBJ whole genome shotgun (WGS) entry which is preliminary data.</text>
</comment>